<evidence type="ECO:0000313" key="3">
    <source>
        <dbReference type="Proteomes" id="UP000002669"/>
    </source>
</evidence>
<reference evidence="3" key="1">
    <citation type="journal article" date="2012" name="MBio">
        <title>Comparative genome analysis of Trichophyton rubrum and related dermatophytes reveals candidate genes involved in infection.</title>
        <authorList>
            <person name="Martinez D.A."/>
            <person name="Oliver B.G."/>
            <person name="Graeser Y."/>
            <person name="Goldberg J.M."/>
            <person name="Li W."/>
            <person name="Martinez-Rossi N.M."/>
            <person name="Monod M."/>
            <person name="Shelest E."/>
            <person name="Barton R.C."/>
            <person name="Birch E."/>
            <person name="Brakhage A.A."/>
            <person name="Chen Z."/>
            <person name="Gurr S.J."/>
            <person name="Heiman D."/>
            <person name="Heitman J."/>
            <person name="Kosti I."/>
            <person name="Rossi A."/>
            <person name="Saif S."/>
            <person name="Samalova M."/>
            <person name="Saunders C.W."/>
            <person name="Shea T."/>
            <person name="Summerbell R.C."/>
            <person name="Xu J."/>
            <person name="Young S."/>
            <person name="Zeng Q."/>
            <person name="Birren B.W."/>
            <person name="Cuomo C.A."/>
            <person name="White T.C."/>
        </authorList>
    </citation>
    <scope>NUCLEOTIDE SEQUENCE [LARGE SCALE GENOMIC DNA]</scope>
    <source>
        <strain evidence="3">ATCC MYA-4604 / CBS 118893</strain>
    </source>
</reference>
<feature type="region of interest" description="Disordered" evidence="1">
    <location>
        <begin position="90"/>
        <end position="114"/>
    </location>
</feature>
<dbReference type="VEuPathDB" id="FungiDB:MGYG_03957"/>
<dbReference type="AlphaFoldDB" id="E4UUI8"/>
<dbReference type="InParanoid" id="E4UUI8"/>
<keyword evidence="3" id="KW-1185">Reference proteome</keyword>
<feature type="compositionally biased region" description="Basic and acidic residues" evidence="1">
    <location>
        <begin position="1"/>
        <end position="14"/>
    </location>
</feature>
<gene>
    <name evidence="2" type="ORF">MGYG_03957</name>
</gene>
<evidence type="ECO:0000256" key="1">
    <source>
        <dbReference type="SAM" id="MobiDB-lite"/>
    </source>
</evidence>
<sequence>MPVDGGKRKEKEEESGQEDVAAAAAADEEADAAAEAEIFDLQRPLWLLVEITAHDSAAPPPAPPPAKDRTGSGTLFVSLACPSVFPLPRHRLPSGRRIGGRHHAIQARRADHHR</sequence>
<dbReference type="HOGENOM" id="CLU_2120531_0_0_1"/>
<proteinExistence type="predicted"/>
<dbReference type="RefSeq" id="XP_003173785.1">
    <property type="nucleotide sequence ID" value="XM_003173737.1"/>
</dbReference>
<evidence type="ECO:0000313" key="2">
    <source>
        <dbReference type="EMBL" id="EFR00955.1"/>
    </source>
</evidence>
<feature type="region of interest" description="Disordered" evidence="1">
    <location>
        <begin position="1"/>
        <end position="31"/>
    </location>
</feature>
<dbReference type="GeneID" id="10029068"/>
<organism evidence="3">
    <name type="scientific">Arthroderma gypseum (strain ATCC MYA-4604 / CBS 118893)</name>
    <name type="common">Microsporum gypseum</name>
    <dbReference type="NCBI Taxonomy" id="535722"/>
    <lineage>
        <taxon>Eukaryota</taxon>
        <taxon>Fungi</taxon>
        <taxon>Dikarya</taxon>
        <taxon>Ascomycota</taxon>
        <taxon>Pezizomycotina</taxon>
        <taxon>Eurotiomycetes</taxon>
        <taxon>Eurotiomycetidae</taxon>
        <taxon>Onygenales</taxon>
        <taxon>Arthrodermataceae</taxon>
        <taxon>Nannizzia</taxon>
    </lineage>
</organism>
<accession>E4UUI8</accession>
<dbReference type="Proteomes" id="UP000002669">
    <property type="component" value="Unassembled WGS sequence"/>
</dbReference>
<dbReference type="EMBL" id="DS989824">
    <property type="protein sequence ID" value="EFR00955.1"/>
    <property type="molecule type" value="Genomic_DNA"/>
</dbReference>
<name>E4UUI8_ARTGP</name>
<protein>
    <submittedName>
        <fullName evidence="2">Uncharacterized protein</fullName>
    </submittedName>
</protein>